<keyword evidence="5 8" id="KW-0812">Transmembrane</keyword>
<dbReference type="Pfam" id="PF00482">
    <property type="entry name" value="T2SSF"/>
    <property type="match status" value="2"/>
</dbReference>
<feature type="transmembrane region" description="Helical" evidence="8">
    <location>
        <begin position="375"/>
        <end position="396"/>
    </location>
</feature>
<evidence type="ECO:0000313" key="11">
    <source>
        <dbReference type="Proteomes" id="UP000176544"/>
    </source>
</evidence>
<name>A0A1G1ZA96_9BACT</name>
<evidence type="ECO:0000256" key="2">
    <source>
        <dbReference type="ARBA" id="ARBA00005745"/>
    </source>
</evidence>
<evidence type="ECO:0000256" key="6">
    <source>
        <dbReference type="ARBA" id="ARBA00022989"/>
    </source>
</evidence>
<evidence type="ECO:0000313" key="10">
    <source>
        <dbReference type="EMBL" id="OGY60547.1"/>
    </source>
</evidence>
<evidence type="ECO:0000259" key="9">
    <source>
        <dbReference type="Pfam" id="PF00482"/>
    </source>
</evidence>
<gene>
    <name evidence="10" type="ORF">A3I33_02060</name>
</gene>
<dbReference type="AlphaFoldDB" id="A0A1G1ZA96"/>
<comment type="caution">
    <text evidence="10">The sequence shown here is derived from an EMBL/GenBank/DDBJ whole genome shotgun (WGS) entry which is preliminary data.</text>
</comment>
<dbReference type="Gene3D" id="1.20.81.30">
    <property type="entry name" value="Type II secretion system (T2SS), domain F"/>
    <property type="match status" value="2"/>
</dbReference>
<dbReference type="PANTHER" id="PTHR30012:SF0">
    <property type="entry name" value="TYPE II SECRETION SYSTEM PROTEIN F-RELATED"/>
    <property type="match status" value="1"/>
</dbReference>
<dbReference type="Proteomes" id="UP000176544">
    <property type="component" value="Unassembled WGS sequence"/>
</dbReference>
<reference evidence="10 11" key="1">
    <citation type="journal article" date="2016" name="Nat. Commun.">
        <title>Thousands of microbial genomes shed light on interconnected biogeochemical processes in an aquifer system.</title>
        <authorList>
            <person name="Anantharaman K."/>
            <person name="Brown C.T."/>
            <person name="Hug L.A."/>
            <person name="Sharon I."/>
            <person name="Castelle C.J."/>
            <person name="Probst A.J."/>
            <person name="Thomas B.C."/>
            <person name="Singh A."/>
            <person name="Wilkins M.J."/>
            <person name="Karaoz U."/>
            <person name="Brodie E.L."/>
            <person name="Williams K.H."/>
            <person name="Hubbard S.S."/>
            <person name="Banfield J.F."/>
        </authorList>
    </citation>
    <scope>NUCLEOTIDE SEQUENCE [LARGE SCALE GENOMIC DNA]</scope>
</reference>
<keyword evidence="3" id="KW-1003">Cell membrane</keyword>
<dbReference type="GO" id="GO:0005886">
    <property type="term" value="C:plasma membrane"/>
    <property type="evidence" value="ECO:0007669"/>
    <property type="project" value="UniProtKB-SubCell"/>
</dbReference>
<sequence length="402" mass="44532">MKFKYRARTTTGDLQVGLVSANSRNEAANILTSNGLYVLILDEVKEGVWYNRILDFASRVKKKDLMIFTRQFATLLSARIPLDDALATLKKQTQNPTLYSILSEISTDIDAGLSLSQSLEKYSRVFSGFYVSMVRSAEVTGRVDEAVGFLADYIEKQSALINKVRNALIYPAVMIGLFFVVAGIMVVIVFPQIGPVFEEAGVELPVFTRLMLSIGEFLAEWWWLVFSAFGVLIVVAADYFRTAEGRVLMDEILFRVPLINKLLRELYVARFAESLSVLIKGGIPITKAVEITGHNVGNATYREALHDVADDLQRGLSLSQGLEKHSKLFPPMVGQMVAIGESTGRLDVLLSKVSDFYTREVDSLIGSLIELIQPLLMIVIGVLVGGLFASILIPIYNLAQTF</sequence>
<keyword evidence="7 8" id="KW-0472">Membrane</keyword>
<dbReference type="InterPro" id="IPR042094">
    <property type="entry name" value="T2SS_GspF_sf"/>
</dbReference>
<evidence type="ECO:0000256" key="1">
    <source>
        <dbReference type="ARBA" id="ARBA00004429"/>
    </source>
</evidence>
<feature type="domain" description="Type II secretion system protein GspF" evidence="9">
    <location>
        <begin position="271"/>
        <end position="394"/>
    </location>
</feature>
<feature type="domain" description="Type II secretion system protein GspF" evidence="9">
    <location>
        <begin position="68"/>
        <end position="191"/>
    </location>
</feature>
<comment type="subcellular location">
    <subcellularLocation>
        <location evidence="1">Cell inner membrane</location>
        <topology evidence="1">Multi-pass membrane protein</topology>
    </subcellularLocation>
</comment>
<evidence type="ECO:0000256" key="4">
    <source>
        <dbReference type="ARBA" id="ARBA00022519"/>
    </source>
</evidence>
<evidence type="ECO:0000256" key="3">
    <source>
        <dbReference type="ARBA" id="ARBA00022475"/>
    </source>
</evidence>
<protein>
    <recommendedName>
        <fullName evidence="9">Type II secretion system protein GspF domain-containing protein</fullName>
    </recommendedName>
</protein>
<evidence type="ECO:0000256" key="8">
    <source>
        <dbReference type="SAM" id="Phobius"/>
    </source>
</evidence>
<feature type="transmembrane region" description="Helical" evidence="8">
    <location>
        <begin position="221"/>
        <end position="240"/>
    </location>
</feature>
<dbReference type="PRINTS" id="PR00812">
    <property type="entry name" value="BCTERIALGSPF"/>
</dbReference>
<feature type="transmembrane region" description="Helical" evidence="8">
    <location>
        <begin position="167"/>
        <end position="190"/>
    </location>
</feature>
<keyword evidence="6 8" id="KW-1133">Transmembrane helix</keyword>
<organism evidence="10 11">
    <name type="scientific">Candidatus Colwellbacteria bacterium RIFCSPLOWO2_02_FULL_45_11</name>
    <dbReference type="NCBI Taxonomy" id="1797692"/>
    <lineage>
        <taxon>Bacteria</taxon>
        <taxon>Candidatus Colwelliibacteriota</taxon>
    </lineage>
</organism>
<evidence type="ECO:0000256" key="5">
    <source>
        <dbReference type="ARBA" id="ARBA00022692"/>
    </source>
</evidence>
<dbReference type="PANTHER" id="PTHR30012">
    <property type="entry name" value="GENERAL SECRETION PATHWAY PROTEIN"/>
    <property type="match status" value="1"/>
</dbReference>
<dbReference type="GO" id="GO:0015628">
    <property type="term" value="P:protein secretion by the type II secretion system"/>
    <property type="evidence" value="ECO:0007669"/>
    <property type="project" value="TreeGrafter"/>
</dbReference>
<comment type="similarity">
    <text evidence="2">Belongs to the GSP F family.</text>
</comment>
<dbReference type="FunFam" id="1.20.81.30:FF:000001">
    <property type="entry name" value="Type II secretion system protein F"/>
    <property type="match status" value="2"/>
</dbReference>
<dbReference type="STRING" id="1797692.A3I33_02060"/>
<dbReference type="InterPro" id="IPR018076">
    <property type="entry name" value="T2SS_GspF_dom"/>
</dbReference>
<dbReference type="InterPro" id="IPR003004">
    <property type="entry name" value="GspF/PilC"/>
</dbReference>
<proteinExistence type="inferred from homology"/>
<keyword evidence="4" id="KW-0997">Cell inner membrane</keyword>
<accession>A0A1G1ZA96</accession>
<dbReference type="EMBL" id="MHJA01000029">
    <property type="protein sequence ID" value="OGY60547.1"/>
    <property type="molecule type" value="Genomic_DNA"/>
</dbReference>
<evidence type="ECO:0000256" key="7">
    <source>
        <dbReference type="ARBA" id="ARBA00023136"/>
    </source>
</evidence>